<dbReference type="Proteomes" id="UP000031246">
    <property type="component" value="Unassembled WGS sequence"/>
</dbReference>
<dbReference type="EMBL" id="JSYN01000030">
    <property type="protein sequence ID" value="KIA91389.1"/>
    <property type="molecule type" value="Genomic_DNA"/>
</dbReference>
<evidence type="ECO:0008006" key="3">
    <source>
        <dbReference type="Google" id="ProtNLM"/>
    </source>
</evidence>
<organism evidence="1 2">
    <name type="scientific">Pedobacter kyungheensis</name>
    <dbReference type="NCBI Taxonomy" id="1069985"/>
    <lineage>
        <taxon>Bacteria</taxon>
        <taxon>Pseudomonadati</taxon>
        <taxon>Bacteroidota</taxon>
        <taxon>Sphingobacteriia</taxon>
        <taxon>Sphingobacteriales</taxon>
        <taxon>Sphingobacteriaceae</taxon>
        <taxon>Pedobacter</taxon>
    </lineage>
</organism>
<gene>
    <name evidence="1" type="ORF">OC25_21660</name>
</gene>
<dbReference type="Pfam" id="PF14114">
    <property type="entry name" value="DUF4286"/>
    <property type="match status" value="1"/>
</dbReference>
<name>A0A0C1FU17_9SPHI</name>
<dbReference type="OrthoDB" id="1121837at2"/>
<dbReference type="InterPro" id="IPR025563">
    <property type="entry name" value="DUF4286"/>
</dbReference>
<evidence type="ECO:0000313" key="1">
    <source>
        <dbReference type="EMBL" id="KIA91389.1"/>
    </source>
</evidence>
<accession>A0A0C1FU17</accession>
<dbReference type="RefSeq" id="WP_039480469.1">
    <property type="nucleotide sequence ID" value="NZ_JSYN01000030.1"/>
</dbReference>
<protein>
    <recommendedName>
        <fullName evidence="3">DUF4286 domain-containing protein</fullName>
    </recommendedName>
</protein>
<proteinExistence type="predicted"/>
<comment type="caution">
    <text evidence="1">The sequence shown here is derived from an EMBL/GenBank/DDBJ whole genome shotgun (WGS) entry which is preliminary data.</text>
</comment>
<evidence type="ECO:0000313" key="2">
    <source>
        <dbReference type="Proteomes" id="UP000031246"/>
    </source>
</evidence>
<keyword evidence="2" id="KW-1185">Reference proteome</keyword>
<sequence>MFLYNVTLILEDSAAKEWLQWMQETHIPQVMATGMFVSNRLLKVVDSPNEGVTYCAQYVVDSLENYNQYQEVYAPALQAELNERYKNRFVAYRSLMEFVPPIS</sequence>
<reference evidence="1 2" key="1">
    <citation type="submission" date="2014-10" db="EMBL/GenBank/DDBJ databases">
        <title>Pedobacter Kyungheensis.</title>
        <authorList>
            <person name="Anderson B.M."/>
            <person name="Newman J.D."/>
        </authorList>
    </citation>
    <scope>NUCLEOTIDE SEQUENCE [LARGE SCALE GENOMIC DNA]</scope>
    <source>
        <strain evidence="1 2">KACC 16221</strain>
    </source>
</reference>
<dbReference type="AlphaFoldDB" id="A0A0C1FU17"/>